<dbReference type="SUPFAM" id="SSF51905">
    <property type="entry name" value="FAD/NAD(P)-binding domain"/>
    <property type="match status" value="1"/>
</dbReference>
<gene>
    <name evidence="12" type="primary">crtI</name>
    <name evidence="12" type="ORF">HMPREF0556_10344</name>
</gene>
<dbReference type="Gene3D" id="3.50.50.60">
    <property type="entry name" value="FAD/NAD(P)-binding domain"/>
    <property type="match status" value="2"/>
</dbReference>
<dbReference type="PANTHER" id="PTHR43734">
    <property type="entry name" value="PHYTOENE DESATURASE"/>
    <property type="match status" value="1"/>
</dbReference>
<dbReference type="eggNOG" id="COG1233">
    <property type="taxonomic scope" value="Bacteria"/>
</dbReference>
<dbReference type="InterPro" id="IPR014105">
    <property type="entry name" value="Carotenoid/retinoid_OxRdtase"/>
</dbReference>
<dbReference type="GO" id="GO:0016117">
    <property type="term" value="P:carotenoid biosynthetic process"/>
    <property type="evidence" value="ECO:0007669"/>
    <property type="project" value="UniProtKB-KW"/>
</dbReference>
<dbReference type="InterPro" id="IPR036188">
    <property type="entry name" value="FAD/NAD-bd_sf"/>
</dbReference>
<dbReference type="STRING" id="525367.HMPREF0556_10344"/>
<keyword evidence="13" id="KW-1185">Reference proteome</keyword>
<evidence type="ECO:0000256" key="9">
    <source>
        <dbReference type="ARBA" id="ARBA00048532"/>
    </source>
</evidence>
<reference evidence="12" key="1">
    <citation type="submission" date="2010-06" db="EMBL/GenBank/DDBJ databases">
        <authorList>
            <person name="Muzny D."/>
            <person name="Qin X."/>
            <person name="Buhay C."/>
            <person name="Dugan-Rocha S."/>
            <person name="Ding Y."/>
            <person name="Chen G."/>
            <person name="Hawes A."/>
            <person name="Holder M."/>
            <person name="Jhangiani S."/>
            <person name="Johnson A."/>
            <person name="Khan Z."/>
            <person name="Li Z."/>
            <person name="Liu W."/>
            <person name="Liu X."/>
            <person name="Perez L."/>
            <person name="Shen H."/>
            <person name="Wang Q."/>
            <person name="Watt J."/>
            <person name="Xi L."/>
            <person name="Xin Y."/>
            <person name="Zhou J."/>
            <person name="Deng J."/>
            <person name="Jiang H."/>
            <person name="Liu Y."/>
            <person name="Qu J."/>
            <person name="Song X.-Z."/>
            <person name="Zhang L."/>
            <person name="Villasana D."/>
            <person name="Johnson A."/>
            <person name="Liu J."/>
            <person name="Liyanage D."/>
            <person name="Lorensuhewa L."/>
            <person name="Robinson T."/>
            <person name="Song A."/>
            <person name="Song B.-B."/>
            <person name="Dinh H."/>
            <person name="Thornton R."/>
            <person name="Coyle M."/>
            <person name="Francisco L."/>
            <person name="Jackson L."/>
            <person name="Javaid M."/>
            <person name="Korchina V."/>
            <person name="Kovar C."/>
            <person name="Mata R."/>
            <person name="Mathew T."/>
            <person name="Ngo R."/>
            <person name="Nguyen L."/>
            <person name="Nguyen N."/>
            <person name="Okwuonu G."/>
            <person name="Ongeri F."/>
            <person name="Pham C."/>
            <person name="Simmons D."/>
            <person name="Wilczek-Boney K."/>
            <person name="Hale W."/>
            <person name="Jakkamsetti A."/>
            <person name="Pham P."/>
            <person name="Ruth R."/>
            <person name="San Lucas F."/>
            <person name="Warren J."/>
            <person name="Zhang J."/>
            <person name="Zhao Z."/>
            <person name="Zhou C."/>
            <person name="Zhu D."/>
            <person name="Lee S."/>
            <person name="Bess C."/>
            <person name="Blankenburg K."/>
            <person name="Forbes L."/>
            <person name="Fu Q."/>
            <person name="Gubbala S."/>
            <person name="Hirani K."/>
            <person name="Jayaseelan J.C."/>
            <person name="Lara F."/>
            <person name="Munidasa M."/>
            <person name="Palculict T."/>
            <person name="Patil S."/>
            <person name="Pu L.-L."/>
            <person name="Saada N."/>
            <person name="Tang L."/>
            <person name="Weissenberger G."/>
            <person name="Zhu Y."/>
            <person name="Hemphill L."/>
            <person name="Shang Y."/>
            <person name="Youmans B."/>
            <person name="Ayvaz T."/>
            <person name="Ross M."/>
            <person name="Santibanez J."/>
            <person name="Aqrawi P."/>
            <person name="Gross S."/>
            <person name="Joshi V."/>
            <person name="Fowler G."/>
            <person name="Nazareth L."/>
            <person name="Reid J."/>
            <person name="Worley K."/>
            <person name="Petrosino J."/>
            <person name="Highlander S."/>
            <person name="Gibbs R."/>
        </authorList>
    </citation>
    <scope>NUCLEOTIDE SEQUENCE [LARGE SCALE GENOMIC DNA]</scope>
    <source>
        <strain evidence="12">DSM 20601</strain>
    </source>
</reference>
<evidence type="ECO:0000256" key="5">
    <source>
        <dbReference type="ARBA" id="ARBA00038194"/>
    </source>
</evidence>
<evidence type="ECO:0000256" key="10">
    <source>
        <dbReference type="RuleBase" id="RU362075"/>
    </source>
</evidence>
<dbReference type="Pfam" id="PF01593">
    <property type="entry name" value="Amino_oxidase"/>
    <property type="match status" value="1"/>
</dbReference>
<evidence type="ECO:0000256" key="2">
    <source>
        <dbReference type="ARBA" id="ARBA00022746"/>
    </source>
</evidence>
<organism evidence="12 13">
    <name type="scientific">Listeria grayi DSM 20601</name>
    <dbReference type="NCBI Taxonomy" id="525367"/>
    <lineage>
        <taxon>Bacteria</taxon>
        <taxon>Bacillati</taxon>
        <taxon>Bacillota</taxon>
        <taxon>Bacilli</taxon>
        <taxon>Bacillales</taxon>
        <taxon>Listeriaceae</taxon>
        <taxon>Listeria</taxon>
    </lineage>
</organism>
<evidence type="ECO:0000256" key="1">
    <source>
        <dbReference type="ARBA" id="ARBA00001974"/>
    </source>
</evidence>
<sequence length="480" mass="54266">MKKVCIIGGGLGGLSAALRLSAEPNYQITILEKEPIFGGKLKAFRWGDFYFDSGPSTLTYIESFEDAFYCAGNNIHDHVTFYKIDPLQRHFFPDGTNLDLTADIHSMQRQIAAYSVHDAQNYPAFIERIKTLLKYSEQSFFDKTFTSKKEMLDLKLIYHFFKVQPFNKMAAVIRRYFHHPNTISLFSRYATYVGGQPTQTPAVFNLMAALETQKGVFGIKGGTYKLVEAFQKVLAERNVTFHYQTEVKEVLNREQQRKLLKTTAGDFEADIVVVNQDILSFEEQTVPKVEPSLSGFQMMLSVDKKYEQLKHHNIFYPQNYEREFQELFEKRLPVCEPAIYICNSSTSDPHLAPAGMSNLFVLVNAPALTEATDWEGIKATYAQKIIGLLESHGMSDLQAHILHQKIVTPLDLQNQTFAYRGSIYGPSSNSMKQSFFRANGKLKGDNMWAVGGSIHPGGGTPMVVLGGRKIAEQIINIEKN</sequence>
<dbReference type="EMBL" id="ACCR02000002">
    <property type="protein sequence ID" value="EFI85145.1"/>
    <property type="molecule type" value="Genomic_DNA"/>
</dbReference>
<dbReference type="RefSeq" id="WP_003756890.1">
    <property type="nucleotide sequence ID" value="NZ_GL538352.1"/>
</dbReference>
<keyword evidence="3 10" id="KW-0560">Oxidoreductase</keyword>
<comment type="catalytic activity">
    <reaction evidence="9">
        <text>all-trans-4,4'-diaponeurosporene + 2 AH2 + 2 O2 = 4,4'-diaponeurosporenal + 2 A + 3 H2O</text>
        <dbReference type="Rhea" id="RHEA:56104"/>
        <dbReference type="ChEBI" id="CHEBI:13193"/>
        <dbReference type="ChEBI" id="CHEBI:15377"/>
        <dbReference type="ChEBI" id="CHEBI:15379"/>
        <dbReference type="ChEBI" id="CHEBI:17499"/>
        <dbReference type="ChEBI" id="CHEBI:62743"/>
        <dbReference type="ChEBI" id="CHEBI:79065"/>
    </reaction>
</comment>
<evidence type="ECO:0000259" key="11">
    <source>
        <dbReference type="Pfam" id="PF01593"/>
    </source>
</evidence>
<dbReference type="AlphaFoldDB" id="D7UV69"/>
<proteinExistence type="inferred from homology"/>
<dbReference type="NCBIfam" id="TIGR02734">
    <property type="entry name" value="crtI_fam"/>
    <property type="match status" value="1"/>
</dbReference>
<comment type="cofactor">
    <cofactor evidence="1">
        <name>FAD</name>
        <dbReference type="ChEBI" id="CHEBI:57692"/>
    </cofactor>
</comment>
<evidence type="ECO:0000256" key="7">
    <source>
        <dbReference type="ARBA" id="ARBA00041900"/>
    </source>
</evidence>
<keyword evidence="2 10" id="KW-0125">Carotenoid biosynthesis</keyword>
<dbReference type="HOGENOM" id="CLU_019722_2_1_9"/>
<evidence type="ECO:0000256" key="4">
    <source>
        <dbReference type="ARBA" id="ARBA00037901"/>
    </source>
</evidence>
<evidence type="ECO:0000256" key="6">
    <source>
        <dbReference type="ARBA" id="ARBA00039159"/>
    </source>
</evidence>
<name>D7UV69_LISGR</name>
<evidence type="ECO:0000256" key="3">
    <source>
        <dbReference type="ARBA" id="ARBA00023002"/>
    </source>
</evidence>
<feature type="domain" description="Amine oxidase" evidence="11">
    <location>
        <begin position="11"/>
        <end position="475"/>
    </location>
</feature>
<dbReference type="InterPro" id="IPR002937">
    <property type="entry name" value="Amino_oxidase"/>
</dbReference>
<dbReference type="Proteomes" id="UP000010119">
    <property type="component" value="Unassembled WGS sequence"/>
</dbReference>
<evidence type="ECO:0000313" key="12">
    <source>
        <dbReference type="EMBL" id="EFI85145.1"/>
    </source>
</evidence>
<dbReference type="PANTHER" id="PTHR43734:SF7">
    <property type="entry name" value="4,4'-DIAPONEUROSPORENE OXYGENASE"/>
    <property type="match status" value="1"/>
</dbReference>
<accession>D7UV69</accession>
<dbReference type="GO" id="GO:0016491">
    <property type="term" value="F:oxidoreductase activity"/>
    <property type="evidence" value="ECO:0007669"/>
    <property type="project" value="UniProtKB-KW"/>
</dbReference>
<comment type="caution">
    <text evidence="12">The sequence shown here is derived from an EMBL/GenBank/DDBJ whole genome shotgun (WGS) entry which is preliminary data.</text>
</comment>
<evidence type="ECO:0000256" key="8">
    <source>
        <dbReference type="ARBA" id="ARBA00042619"/>
    </source>
</evidence>
<comment type="similarity">
    <text evidence="5">Belongs to the carotenoid/retinoid oxidoreductase family. CrtP subfamily.</text>
</comment>
<evidence type="ECO:0000313" key="13">
    <source>
        <dbReference type="Proteomes" id="UP000010119"/>
    </source>
</evidence>
<comment type="pathway">
    <text evidence="4">Carotenoid biosynthesis; staphyloxanthin biosynthesis; staphyloxanthin from farnesyl diphosphate: step 3/5.</text>
</comment>
<protein>
    <recommendedName>
        <fullName evidence="6">4,4'-diaponeurosporene oxygenase</fullName>
    </recommendedName>
    <alternativeName>
        <fullName evidence="7">4,4'-diaponeurosporene oxidase</fullName>
    </alternativeName>
    <alternativeName>
        <fullName evidence="8">Carotenoid oxidase</fullName>
    </alternativeName>
</protein>